<keyword evidence="3" id="KW-0378">Hydrolase</keyword>
<dbReference type="GO" id="GO:0005829">
    <property type="term" value="C:cytosol"/>
    <property type="evidence" value="ECO:0007669"/>
    <property type="project" value="TreeGrafter"/>
</dbReference>
<dbReference type="Pfam" id="PF00782">
    <property type="entry name" value="DSPc"/>
    <property type="match status" value="1"/>
</dbReference>
<evidence type="ECO:0000313" key="10">
    <source>
        <dbReference type="Proteomes" id="UP001107558"/>
    </source>
</evidence>
<dbReference type="PROSITE" id="PS50056">
    <property type="entry name" value="TYR_PHOSPHATASE_2"/>
    <property type="match status" value="1"/>
</dbReference>
<comment type="similarity">
    <text evidence="1">Belongs to the protein-tyrosine phosphatase family. Non-receptor class dual specificity subfamily.</text>
</comment>
<feature type="domain" description="Tyrosine specific protein phosphatases" evidence="7">
    <location>
        <begin position="254"/>
        <end position="314"/>
    </location>
</feature>
<dbReference type="PRINTS" id="PR01764">
    <property type="entry name" value="MAPKPHPHTASE"/>
</dbReference>
<dbReference type="InterPro" id="IPR036873">
    <property type="entry name" value="Rhodanese-like_dom_sf"/>
</dbReference>
<evidence type="ECO:0000256" key="3">
    <source>
        <dbReference type="ARBA" id="ARBA00022801"/>
    </source>
</evidence>
<sequence>MPDTEIELIDKSNLITELRSCKKEIIILDCRSPNDYAISHILNATNITLPTIMLRRLKEGKTDLFSTIKCKDLKNRILGMNVQTLFVLYHNGSTFPDVMQVLSRKLKAEFNDKKIRVVCLADGFMNFQASFPEWCQDERSNMQSNSSSEQLMGLRSLRISTPLSDSACSSSTESSDGESGSNYPIEPYGGEPIEILPGLFLGNAAHSEDITKIQKYNIRHILNVSTLPNVFQDTGKIEYLQIPITDHWSQDLSIHFPAAIKFIEEAKTKNVSCLVHCLAGVSRSVTITLAYLMYAKDLGLNDAFTFVRARKPDISPNFHFMEQLYTFERQLKNDPSRRATPTASSTASSATTPSTFSSSATPSSAGSSLRDNRYNRYRHIKYSCVCNENECKCLQNDLLLGPLNIGISPDSGIEFDLRSDTNTHTPK</sequence>
<dbReference type="PROSITE" id="PS50206">
    <property type="entry name" value="RHODANESE_3"/>
    <property type="match status" value="1"/>
</dbReference>
<proteinExistence type="inferred from homology"/>
<dbReference type="Pfam" id="PF00581">
    <property type="entry name" value="Rhodanese"/>
    <property type="match status" value="1"/>
</dbReference>
<dbReference type="GO" id="GO:0017017">
    <property type="term" value="F:MAP kinase tyrosine/serine/threonine phosphatase activity"/>
    <property type="evidence" value="ECO:0007669"/>
    <property type="project" value="InterPro"/>
</dbReference>
<dbReference type="PROSITE" id="PS50054">
    <property type="entry name" value="TYR_PHOSPHATASE_DUAL"/>
    <property type="match status" value="1"/>
</dbReference>
<dbReference type="InterPro" id="IPR008343">
    <property type="entry name" value="MKP"/>
</dbReference>
<dbReference type="GO" id="GO:0008330">
    <property type="term" value="F:protein tyrosine/threonine phosphatase activity"/>
    <property type="evidence" value="ECO:0007669"/>
    <property type="project" value="TreeGrafter"/>
</dbReference>
<dbReference type="CDD" id="cd01446">
    <property type="entry name" value="DSP_MapKP"/>
    <property type="match status" value="1"/>
</dbReference>
<evidence type="ECO:0000259" key="8">
    <source>
        <dbReference type="PROSITE" id="PS50206"/>
    </source>
</evidence>
<organism evidence="9 10">
    <name type="scientific">Polypedilum vanderplanki</name>
    <name type="common">Sleeping chironomid midge</name>
    <dbReference type="NCBI Taxonomy" id="319348"/>
    <lineage>
        <taxon>Eukaryota</taxon>
        <taxon>Metazoa</taxon>
        <taxon>Ecdysozoa</taxon>
        <taxon>Arthropoda</taxon>
        <taxon>Hexapoda</taxon>
        <taxon>Insecta</taxon>
        <taxon>Pterygota</taxon>
        <taxon>Neoptera</taxon>
        <taxon>Endopterygota</taxon>
        <taxon>Diptera</taxon>
        <taxon>Nematocera</taxon>
        <taxon>Chironomoidea</taxon>
        <taxon>Chironomidae</taxon>
        <taxon>Chironominae</taxon>
        <taxon>Polypedilum</taxon>
        <taxon>Polypedilum</taxon>
    </lineage>
</organism>
<dbReference type="SUPFAM" id="SSF52799">
    <property type="entry name" value="(Phosphotyrosine protein) phosphatases II"/>
    <property type="match status" value="1"/>
</dbReference>
<keyword evidence="10" id="KW-1185">Reference proteome</keyword>
<dbReference type="InterPro" id="IPR020422">
    <property type="entry name" value="TYR_PHOSPHATASE_DUAL_dom"/>
</dbReference>
<dbReference type="InterPro" id="IPR000340">
    <property type="entry name" value="Dual-sp_phosphatase_cat-dom"/>
</dbReference>
<evidence type="ECO:0000256" key="4">
    <source>
        <dbReference type="ARBA" id="ARBA00022912"/>
    </source>
</evidence>
<name>A0A9J6BVW1_POLVA</name>
<dbReference type="GO" id="GO:0043409">
    <property type="term" value="P:negative regulation of MAPK cascade"/>
    <property type="evidence" value="ECO:0007669"/>
    <property type="project" value="TreeGrafter"/>
</dbReference>
<dbReference type="PANTHER" id="PTHR10159:SF519">
    <property type="entry name" value="DUAL SPECIFICITY PROTEIN PHOSPHATASE MPK3"/>
    <property type="match status" value="1"/>
</dbReference>
<dbReference type="EMBL" id="JADBJN010000003">
    <property type="protein sequence ID" value="KAG5673848.1"/>
    <property type="molecule type" value="Genomic_DNA"/>
</dbReference>
<dbReference type="SMART" id="SM00450">
    <property type="entry name" value="RHOD"/>
    <property type="match status" value="1"/>
</dbReference>
<evidence type="ECO:0000313" key="9">
    <source>
        <dbReference type="EMBL" id="KAG5673848.1"/>
    </source>
</evidence>
<evidence type="ECO:0000256" key="1">
    <source>
        <dbReference type="ARBA" id="ARBA00008601"/>
    </source>
</evidence>
<keyword evidence="4" id="KW-0904">Protein phosphatase</keyword>
<dbReference type="InterPro" id="IPR029021">
    <property type="entry name" value="Prot-tyrosine_phosphatase-like"/>
</dbReference>
<evidence type="ECO:0000256" key="5">
    <source>
        <dbReference type="SAM" id="MobiDB-lite"/>
    </source>
</evidence>
<evidence type="ECO:0000259" key="6">
    <source>
        <dbReference type="PROSITE" id="PS50054"/>
    </source>
</evidence>
<dbReference type="OrthoDB" id="165342at2759"/>
<comment type="caution">
    <text evidence="9">The sequence shown here is derived from an EMBL/GenBank/DDBJ whole genome shotgun (WGS) entry which is preliminary data.</text>
</comment>
<dbReference type="SUPFAM" id="SSF52821">
    <property type="entry name" value="Rhodanese/Cell cycle control phosphatase"/>
    <property type="match status" value="1"/>
</dbReference>
<dbReference type="SMART" id="SM00195">
    <property type="entry name" value="DSPc"/>
    <property type="match status" value="1"/>
</dbReference>
<feature type="compositionally biased region" description="Low complexity" evidence="5">
    <location>
        <begin position="164"/>
        <end position="181"/>
    </location>
</feature>
<protein>
    <recommendedName>
        <fullName evidence="2">protein-tyrosine-phosphatase</fullName>
        <ecNumber evidence="2">3.1.3.48</ecNumber>
    </recommendedName>
</protein>
<gene>
    <name evidence="9" type="ORF">PVAND_003859</name>
</gene>
<evidence type="ECO:0000256" key="2">
    <source>
        <dbReference type="ARBA" id="ARBA00013064"/>
    </source>
</evidence>
<dbReference type="AlphaFoldDB" id="A0A9J6BVW1"/>
<dbReference type="InterPro" id="IPR000387">
    <property type="entry name" value="Tyr_Pase_dom"/>
</dbReference>
<dbReference type="InterPro" id="IPR001763">
    <property type="entry name" value="Rhodanese-like_dom"/>
</dbReference>
<dbReference type="Gene3D" id="3.40.250.10">
    <property type="entry name" value="Rhodanese-like domain"/>
    <property type="match status" value="1"/>
</dbReference>
<dbReference type="PRINTS" id="PR01908">
    <property type="entry name" value="ADSPHPHTASE"/>
</dbReference>
<feature type="compositionally biased region" description="Low complexity" evidence="5">
    <location>
        <begin position="338"/>
        <end position="368"/>
    </location>
</feature>
<dbReference type="Gene3D" id="3.90.190.10">
    <property type="entry name" value="Protein tyrosine phosphatase superfamily"/>
    <property type="match status" value="1"/>
</dbReference>
<evidence type="ECO:0000259" key="7">
    <source>
        <dbReference type="PROSITE" id="PS50056"/>
    </source>
</evidence>
<dbReference type="PANTHER" id="PTHR10159">
    <property type="entry name" value="DUAL SPECIFICITY PROTEIN PHOSPHATASE"/>
    <property type="match status" value="1"/>
</dbReference>
<feature type="domain" description="Rhodanese" evidence="8">
    <location>
        <begin position="21"/>
        <end position="136"/>
    </location>
</feature>
<reference evidence="9" key="1">
    <citation type="submission" date="2021-03" db="EMBL/GenBank/DDBJ databases">
        <title>Chromosome level genome of the anhydrobiotic midge Polypedilum vanderplanki.</title>
        <authorList>
            <person name="Yoshida Y."/>
            <person name="Kikawada T."/>
            <person name="Gusev O."/>
        </authorList>
    </citation>
    <scope>NUCLEOTIDE SEQUENCE</scope>
    <source>
        <strain evidence="9">NIAS01</strain>
        <tissue evidence="9">Whole body or cell culture</tissue>
    </source>
</reference>
<feature type="region of interest" description="Disordered" evidence="5">
    <location>
        <begin position="331"/>
        <end position="369"/>
    </location>
</feature>
<feature type="domain" description="Tyrosine-protein phosphatase" evidence="6">
    <location>
        <begin position="191"/>
        <end position="333"/>
    </location>
</feature>
<accession>A0A9J6BVW1</accession>
<dbReference type="Proteomes" id="UP001107558">
    <property type="component" value="Chromosome 3"/>
</dbReference>
<dbReference type="EC" id="3.1.3.48" evidence="2"/>
<dbReference type="GO" id="GO:0033550">
    <property type="term" value="F:MAP kinase tyrosine phosphatase activity"/>
    <property type="evidence" value="ECO:0007669"/>
    <property type="project" value="TreeGrafter"/>
</dbReference>
<feature type="region of interest" description="Disordered" evidence="5">
    <location>
        <begin position="163"/>
        <end position="184"/>
    </location>
</feature>